<feature type="region of interest" description="Disordered" evidence="1">
    <location>
        <begin position="36"/>
        <end position="91"/>
    </location>
</feature>
<feature type="region of interest" description="Disordered" evidence="1">
    <location>
        <begin position="589"/>
        <end position="637"/>
    </location>
</feature>
<accession>A0A9P6F5F4</accession>
<feature type="region of interest" description="Disordered" evidence="1">
    <location>
        <begin position="129"/>
        <end position="293"/>
    </location>
</feature>
<gene>
    <name evidence="2" type="ORF">EC957_001493</name>
</gene>
<proteinExistence type="predicted"/>
<feature type="compositionally biased region" description="Acidic residues" evidence="1">
    <location>
        <begin position="143"/>
        <end position="156"/>
    </location>
</feature>
<evidence type="ECO:0000256" key="1">
    <source>
        <dbReference type="SAM" id="MobiDB-lite"/>
    </source>
</evidence>
<evidence type="ECO:0000313" key="3">
    <source>
        <dbReference type="Proteomes" id="UP000723463"/>
    </source>
</evidence>
<feature type="compositionally biased region" description="Low complexity" evidence="1">
    <location>
        <begin position="50"/>
        <end position="71"/>
    </location>
</feature>
<feature type="compositionally biased region" description="Acidic residues" evidence="1">
    <location>
        <begin position="165"/>
        <end position="179"/>
    </location>
</feature>
<keyword evidence="3" id="KW-1185">Reference proteome</keyword>
<dbReference type="EMBL" id="JAAAXW010000128">
    <property type="protein sequence ID" value="KAF9542840.1"/>
    <property type="molecule type" value="Genomic_DNA"/>
</dbReference>
<dbReference type="AlphaFoldDB" id="A0A9P6F5F4"/>
<evidence type="ECO:0000313" key="2">
    <source>
        <dbReference type="EMBL" id="KAF9542840.1"/>
    </source>
</evidence>
<sequence length="786" mass="85694">MTTSISSRHRALLGVLLIFCIGSLLTLSLRPLSEQDSHSNWVVSRRPGFSSSTPSDPNSNNPSTSSSTSSSMDDAIGTGAKGSDPENHFGLGPYTTDYSKMTLRQLKGLIQSTLLDTSDDLLDVARSIRPKGTSGTQSQFPLDELDGEDGEDDEENGGNGINNHDDDDEGGDEELDGGEADSHSSPEYDGEEEDNQGGSPLPTATPPASDPEDKAVDESIPSEEDEAEHNTDDSEAEETQPQQDEPLDGEQTYLDEPAGEQEELVPESKPLDGEGHTIAAEDDNNNNNKPSSVWDNTLQEFDVNKFLSPSDSYLVFIPSGETIEAQFFSLLTSLWIAKHSNRTLIIPPPMMAPPSLYHLHPLFAGNKGRKRQRWSTLFDLRFISNLQRTVLIDSTRPVLQTPFTAEMAQEEENPTNATQSVPYLAPVTNDDDDDAMVTPAGSTVPVKIKCHGPPTAGSWKALDFAGRHFLNRYNLMAEFEILGDSYWSLKPEAISRHWRATPTSKTTKGGPGSEDRHRQFICISGAELIGAENAAIEEMIWQEIGLQIPFSNAVKSQGRQSVAQVLRAVEKSDKNSGYIGVHIDKLPSKEFCRPGGPRYEPSDSISGSPQGQDQDSQQQQHEEEEQGTEGERKDEVNGNVVAAVAGNPAMTSTTSTSMIPSQCLWTVDLIAKRIAILQQTESNGVGTSRPPRPVIVTTTETDPELLSKMDQQTGWFRVGDEDEGNGLFDTTVEDLGGYGPAAVRTFVMSNSAVFVGNRASALATHAAFRIKNEGRVKQVPPRWELY</sequence>
<reference evidence="2" key="1">
    <citation type="journal article" date="2020" name="Fungal Divers.">
        <title>Resolving the Mortierellaceae phylogeny through synthesis of multi-gene phylogenetics and phylogenomics.</title>
        <authorList>
            <person name="Vandepol N."/>
            <person name="Liber J."/>
            <person name="Desiro A."/>
            <person name="Na H."/>
            <person name="Kennedy M."/>
            <person name="Barry K."/>
            <person name="Grigoriev I.V."/>
            <person name="Miller A.N."/>
            <person name="O'Donnell K."/>
            <person name="Stajich J.E."/>
            <person name="Bonito G."/>
        </authorList>
    </citation>
    <scope>NUCLEOTIDE SEQUENCE</scope>
    <source>
        <strain evidence="2">NRRL 2591</strain>
    </source>
</reference>
<dbReference type="Proteomes" id="UP000723463">
    <property type="component" value="Unassembled WGS sequence"/>
</dbReference>
<feature type="compositionally biased region" description="Low complexity" evidence="1">
    <location>
        <begin position="603"/>
        <end position="619"/>
    </location>
</feature>
<protein>
    <submittedName>
        <fullName evidence="2">Uncharacterized protein</fullName>
    </submittedName>
</protein>
<comment type="caution">
    <text evidence="2">The sequence shown here is derived from an EMBL/GenBank/DDBJ whole genome shotgun (WGS) entry which is preliminary data.</text>
</comment>
<organism evidence="2 3">
    <name type="scientific">Mortierella hygrophila</name>
    <dbReference type="NCBI Taxonomy" id="979708"/>
    <lineage>
        <taxon>Eukaryota</taxon>
        <taxon>Fungi</taxon>
        <taxon>Fungi incertae sedis</taxon>
        <taxon>Mucoromycota</taxon>
        <taxon>Mortierellomycotina</taxon>
        <taxon>Mortierellomycetes</taxon>
        <taxon>Mortierellales</taxon>
        <taxon>Mortierellaceae</taxon>
        <taxon>Mortierella</taxon>
    </lineage>
</organism>
<name>A0A9P6F5F4_9FUNG</name>
<feature type="compositionally biased region" description="Acidic residues" evidence="1">
    <location>
        <begin position="220"/>
        <end position="238"/>
    </location>
</feature>